<evidence type="ECO:0008006" key="4">
    <source>
        <dbReference type="Google" id="ProtNLM"/>
    </source>
</evidence>
<dbReference type="AlphaFoldDB" id="A0A538T5K4"/>
<comment type="caution">
    <text evidence="2">The sequence shown here is derived from an EMBL/GenBank/DDBJ whole genome shotgun (WGS) entry which is preliminary data.</text>
</comment>
<evidence type="ECO:0000313" key="3">
    <source>
        <dbReference type="Proteomes" id="UP000317716"/>
    </source>
</evidence>
<name>A0A538T5K4_UNCEI</name>
<reference evidence="2 3" key="1">
    <citation type="journal article" date="2019" name="Nat. Microbiol.">
        <title>Mediterranean grassland soil C-N compound turnover is dependent on rainfall and depth, and is mediated by genomically divergent microorganisms.</title>
        <authorList>
            <person name="Diamond S."/>
            <person name="Andeer P.F."/>
            <person name="Li Z."/>
            <person name="Crits-Christoph A."/>
            <person name="Burstein D."/>
            <person name="Anantharaman K."/>
            <person name="Lane K.R."/>
            <person name="Thomas B.C."/>
            <person name="Pan C."/>
            <person name="Northen T.R."/>
            <person name="Banfield J.F."/>
        </authorList>
    </citation>
    <scope>NUCLEOTIDE SEQUENCE [LARGE SCALE GENOMIC DNA]</scope>
    <source>
        <strain evidence="2">WS_2</strain>
    </source>
</reference>
<feature type="compositionally biased region" description="Low complexity" evidence="1">
    <location>
        <begin position="9"/>
        <end position="22"/>
    </location>
</feature>
<sequence length="63" mass="7004">MPIASHSFAGRGPRPARAARPPQDAGVRDSLVESARARLAAGYYDLRHVRTRIAEAVMREFRD</sequence>
<organism evidence="2 3">
    <name type="scientific">Eiseniibacteriota bacterium</name>
    <dbReference type="NCBI Taxonomy" id="2212470"/>
    <lineage>
        <taxon>Bacteria</taxon>
        <taxon>Candidatus Eiseniibacteriota</taxon>
    </lineage>
</organism>
<accession>A0A538T5K4</accession>
<gene>
    <name evidence="2" type="ORF">E6K72_02065</name>
</gene>
<feature type="region of interest" description="Disordered" evidence="1">
    <location>
        <begin position="1"/>
        <end position="29"/>
    </location>
</feature>
<evidence type="ECO:0000313" key="2">
    <source>
        <dbReference type="EMBL" id="TMQ58929.1"/>
    </source>
</evidence>
<protein>
    <recommendedName>
        <fullName evidence="4">Anti-sigma-28 factor FlgM C-terminal domain-containing protein</fullName>
    </recommendedName>
</protein>
<dbReference type="Proteomes" id="UP000317716">
    <property type="component" value="Unassembled WGS sequence"/>
</dbReference>
<dbReference type="EMBL" id="VBOS01000062">
    <property type="protein sequence ID" value="TMQ58929.1"/>
    <property type="molecule type" value="Genomic_DNA"/>
</dbReference>
<proteinExistence type="predicted"/>
<evidence type="ECO:0000256" key="1">
    <source>
        <dbReference type="SAM" id="MobiDB-lite"/>
    </source>
</evidence>